<evidence type="ECO:0000313" key="1">
    <source>
        <dbReference type="EMBL" id="CAK5069435.1"/>
    </source>
</evidence>
<protein>
    <submittedName>
        <fullName evidence="1">Uncharacterized protein</fullName>
    </submittedName>
</protein>
<name>A0ACB0YZA6_MELEN</name>
<dbReference type="Proteomes" id="UP001497535">
    <property type="component" value="Unassembled WGS sequence"/>
</dbReference>
<organism evidence="1 2">
    <name type="scientific">Meloidogyne enterolobii</name>
    <name type="common">Root-knot nematode worm</name>
    <name type="synonym">Meloidogyne mayaguensis</name>
    <dbReference type="NCBI Taxonomy" id="390850"/>
    <lineage>
        <taxon>Eukaryota</taxon>
        <taxon>Metazoa</taxon>
        <taxon>Ecdysozoa</taxon>
        <taxon>Nematoda</taxon>
        <taxon>Chromadorea</taxon>
        <taxon>Rhabditida</taxon>
        <taxon>Tylenchina</taxon>
        <taxon>Tylenchomorpha</taxon>
        <taxon>Tylenchoidea</taxon>
        <taxon>Meloidogynidae</taxon>
        <taxon>Meloidogyninae</taxon>
        <taxon>Meloidogyne</taxon>
    </lineage>
</organism>
<comment type="caution">
    <text evidence="1">The sequence shown here is derived from an EMBL/GenBank/DDBJ whole genome shotgun (WGS) entry which is preliminary data.</text>
</comment>
<accession>A0ACB0YZA6</accession>
<keyword evidence="2" id="KW-1185">Reference proteome</keyword>
<dbReference type="EMBL" id="CAVMJV010000021">
    <property type="protein sequence ID" value="CAK5069435.1"/>
    <property type="molecule type" value="Genomic_DNA"/>
</dbReference>
<evidence type="ECO:0000313" key="2">
    <source>
        <dbReference type="Proteomes" id="UP001497535"/>
    </source>
</evidence>
<gene>
    <name evidence="1" type="ORF">MENTE1834_LOCUS18354</name>
</gene>
<proteinExistence type="predicted"/>
<sequence length="105" mass="11609">MASYKPPNHGLRLGINCQCIFSFSVFCSISCITLHVNLYCVPLSLIKYFGLPYSDINLLMACIQDLADRLGTNSKCVNRVAIQENISIQTFTISPPLFFTSKGPA</sequence>
<reference evidence="1" key="1">
    <citation type="submission" date="2023-11" db="EMBL/GenBank/DDBJ databases">
        <authorList>
            <person name="Poullet M."/>
        </authorList>
    </citation>
    <scope>NUCLEOTIDE SEQUENCE</scope>
    <source>
        <strain evidence="1">E1834</strain>
    </source>
</reference>